<gene>
    <name evidence="2" type="ORF">KS407_23120</name>
</gene>
<evidence type="ECO:0000313" key="3">
    <source>
        <dbReference type="Proteomes" id="UP000790580"/>
    </source>
</evidence>
<organism evidence="2 3">
    <name type="scientific">Evansella alkalicola</name>
    <dbReference type="NCBI Taxonomy" id="745819"/>
    <lineage>
        <taxon>Bacteria</taxon>
        <taxon>Bacillati</taxon>
        <taxon>Bacillota</taxon>
        <taxon>Bacilli</taxon>
        <taxon>Bacillales</taxon>
        <taxon>Bacillaceae</taxon>
        <taxon>Evansella</taxon>
    </lineage>
</organism>
<protein>
    <submittedName>
        <fullName evidence="2">Uncharacterized protein</fullName>
    </submittedName>
</protein>
<accession>A0ABS6K1V9</accession>
<feature type="transmembrane region" description="Helical" evidence="1">
    <location>
        <begin position="62"/>
        <end position="80"/>
    </location>
</feature>
<sequence>MIVVYIIASFEYSPYLEATLKKLEEKEIKQDQVIALPLDRRSEEKRVLESVNLSAGSSGLDYAFFLGLIFMLLGTIYGFVLTMGPVIWGLIGLAIGFLTGILVEKFIKNRRIKKRKKLNMNTAEVFLAINCKLEQKETIEKILLDNGALAIGHYTK</sequence>
<keyword evidence="1" id="KW-0812">Transmembrane</keyword>
<evidence type="ECO:0000313" key="2">
    <source>
        <dbReference type="EMBL" id="MBU9724321.1"/>
    </source>
</evidence>
<dbReference type="RefSeq" id="WP_140355052.1">
    <property type="nucleotide sequence ID" value="NZ_JAHQCR010000091.1"/>
</dbReference>
<reference evidence="2 3" key="1">
    <citation type="submission" date="2021-06" db="EMBL/GenBank/DDBJ databases">
        <title>Bacillus sp. RD4P76, an endophyte from a halophyte.</title>
        <authorList>
            <person name="Sun J.-Q."/>
        </authorList>
    </citation>
    <scope>NUCLEOTIDE SEQUENCE [LARGE SCALE GENOMIC DNA]</scope>
    <source>
        <strain evidence="2 3">JCM 17098</strain>
    </source>
</reference>
<evidence type="ECO:0000256" key="1">
    <source>
        <dbReference type="SAM" id="Phobius"/>
    </source>
</evidence>
<keyword evidence="1" id="KW-1133">Transmembrane helix</keyword>
<feature type="transmembrane region" description="Helical" evidence="1">
    <location>
        <begin position="86"/>
        <end position="107"/>
    </location>
</feature>
<comment type="caution">
    <text evidence="2">The sequence shown here is derived from an EMBL/GenBank/DDBJ whole genome shotgun (WGS) entry which is preliminary data.</text>
</comment>
<keyword evidence="3" id="KW-1185">Reference proteome</keyword>
<proteinExistence type="predicted"/>
<dbReference type="Proteomes" id="UP000790580">
    <property type="component" value="Unassembled WGS sequence"/>
</dbReference>
<name>A0ABS6K1V9_9BACI</name>
<dbReference type="EMBL" id="JAHQCR010000091">
    <property type="protein sequence ID" value="MBU9724321.1"/>
    <property type="molecule type" value="Genomic_DNA"/>
</dbReference>
<keyword evidence="1" id="KW-0472">Membrane</keyword>